<dbReference type="AlphaFoldDB" id="A0A8J8VX19"/>
<dbReference type="Proteomes" id="UP000631181">
    <property type="component" value="Unassembled WGS sequence"/>
</dbReference>
<evidence type="ECO:0000313" key="2">
    <source>
        <dbReference type="EMBL" id="KAF7712918.1"/>
    </source>
</evidence>
<proteinExistence type="predicted"/>
<comment type="caution">
    <text evidence="2">The sequence shown here is derived from an EMBL/GenBank/DDBJ whole genome shotgun (WGS) entry which is preliminary data.</text>
</comment>
<name>A0A8J8VX19_9EURO</name>
<evidence type="ECO:0000256" key="1">
    <source>
        <dbReference type="SAM" id="MobiDB-lite"/>
    </source>
</evidence>
<dbReference type="EMBL" id="WIWV01000142">
    <property type="protein sequence ID" value="KAF7712918.1"/>
    <property type="molecule type" value="Genomic_DNA"/>
</dbReference>
<feature type="region of interest" description="Disordered" evidence="1">
    <location>
        <begin position="1"/>
        <end position="107"/>
    </location>
</feature>
<reference evidence="2" key="1">
    <citation type="journal article" date="2020" name="Front. Microbiol.">
        <title>Gene regulatory networks of Penicillium echinulatum 2HH and Penicillium oxalicum 114-2 inferred by a computational biology approach.</title>
        <authorList>
            <person name="Lenz A.R."/>
            <person name="Galan-Vasquez E."/>
            <person name="Balbinot E."/>
            <person name="De Abreu F.P."/>
            <person name="De Oliveira N.S."/>
            <person name="Da Rosa L.O."/>
            <person name="De Avila E Silva S."/>
            <person name="Camassola M."/>
            <person name="Dillon A.J.P."/>
            <person name="Perez-Rueda E."/>
        </authorList>
    </citation>
    <scope>NUCLEOTIDE SEQUENCE</scope>
    <source>
        <strain evidence="2">S1M29</strain>
    </source>
</reference>
<organism evidence="2 3">
    <name type="scientific">Penicillium ucsense</name>
    <dbReference type="NCBI Taxonomy" id="2839758"/>
    <lineage>
        <taxon>Eukaryota</taxon>
        <taxon>Fungi</taxon>
        <taxon>Dikarya</taxon>
        <taxon>Ascomycota</taxon>
        <taxon>Pezizomycotina</taxon>
        <taxon>Eurotiomycetes</taxon>
        <taxon>Eurotiomycetidae</taxon>
        <taxon>Eurotiales</taxon>
        <taxon>Aspergillaceae</taxon>
        <taxon>Penicillium</taxon>
    </lineage>
</organism>
<feature type="compositionally biased region" description="Low complexity" evidence="1">
    <location>
        <begin position="141"/>
        <end position="158"/>
    </location>
</feature>
<evidence type="ECO:0000313" key="3">
    <source>
        <dbReference type="Proteomes" id="UP000631181"/>
    </source>
</evidence>
<gene>
    <name evidence="2" type="ORF">PECM_001929</name>
</gene>
<feature type="region of interest" description="Disordered" evidence="1">
    <location>
        <begin position="321"/>
        <end position="392"/>
    </location>
</feature>
<feature type="region of interest" description="Disordered" evidence="1">
    <location>
        <begin position="264"/>
        <end position="297"/>
    </location>
</feature>
<sequence length="568" mass="63593">MATFGLLPSPPISESRPASTGPDASYFESQKEPVTLQPGYLHPPGPVTGRAFSSSKSIKPQAPKLQSHLSRKASEETIAYEKPPLEPPRASVWHAKSPEKRRTDVTNVHEAHSILIRQCEETLATSSPKEHPRPVDKQTVGSPSSHYSIQISMSSGSPKPQRPRTTTVSSEASWVPTNFSYCETWLQSVPHNRLDRQDHPRESNRRKCQIIEQDPPMPIFNWYPETRTLDEPVRFAVASKPKLVDISRQSSPSMGASIPQFAPPFLGHQPARFPMTPDQRQEEISAFSPDTPLDTPLESFEHRTEFEPDESDCQIEQFANSRDDDTISDPGSLTSDSVSSTVIGDKLESTSDENEATLQPEIRSGSVSPKASPYLRTHSPNHASRPSEDEKLEKQASWDYQWTLDDHEWSLGELEHSVKDFPRHMLRLASPVIVFLRKNDEKTLIRHFRTIFPTVADNLLDCLCAALIARNYLHSLSKLQRRRPSLSSRADSYCVEAVPAKAYSTLGIQLPTASPSRAKERRPGSRTLDLHHHVEKIIDRLLFAISGRSDATLKSAIEVLAQVLETHA</sequence>
<dbReference type="OrthoDB" id="4219928at2759"/>
<feature type="region of interest" description="Disordered" evidence="1">
    <location>
        <begin position="121"/>
        <end position="170"/>
    </location>
</feature>
<feature type="compositionally biased region" description="Basic and acidic residues" evidence="1">
    <location>
        <begin position="96"/>
        <end position="107"/>
    </location>
</feature>
<feature type="compositionally biased region" description="Polar residues" evidence="1">
    <location>
        <begin position="329"/>
        <end position="342"/>
    </location>
</feature>
<accession>A0A8J8VX19</accession>
<keyword evidence="3" id="KW-1185">Reference proteome</keyword>
<protein>
    <submittedName>
        <fullName evidence="2">Uncharacterized protein</fullName>
    </submittedName>
</protein>